<dbReference type="Proteomes" id="UP001321249">
    <property type="component" value="Unassembled WGS sequence"/>
</dbReference>
<keyword evidence="6" id="KW-1185">Reference proteome</keyword>
<feature type="transmembrane region" description="Helical" evidence="2">
    <location>
        <begin position="20"/>
        <end position="39"/>
    </location>
</feature>
<dbReference type="Gene3D" id="2.60.40.10">
    <property type="entry name" value="Immunoglobulins"/>
    <property type="match status" value="1"/>
</dbReference>
<reference evidence="6 7" key="1">
    <citation type="submission" date="2019-11" db="EMBL/GenBank/DDBJ databases">
        <authorList>
            <person name="Cho J.-C."/>
        </authorList>
    </citation>
    <scope>NUCLEOTIDE SEQUENCE [LARGE SCALE GENOMIC DNA]</scope>
    <source>
        <strain evidence="5 6">JH1073</strain>
        <strain evidence="4 7">JH702</strain>
    </source>
</reference>
<feature type="compositionally biased region" description="Pro residues" evidence="1">
    <location>
        <begin position="232"/>
        <end position="248"/>
    </location>
</feature>
<proteinExistence type="predicted"/>
<dbReference type="EMBL" id="WMBE01000002">
    <property type="protein sequence ID" value="MDG0866741.1"/>
    <property type="molecule type" value="Genomic_DNA"/>
</dbReference>
<dbReference type="InterPro" id="IPR013783">
    <property type="entry name" value="Ig-like_fold"/>
</dbReference>
<evidence type="ECO:0000259" key="3">
    <source>
        <dbReference type="Pfam" id="PF14321"/>
    </source>
</evidence>
<evidence type="ECO:0000313" key="7">
    <source>
        <dbReference type="Proteomes" id="UP001321249"/>
    </source>
</evidence>
<keyword evidence="2" id="KW-1133">Transmembrane helix</keyword>
<name>A0AAJ6CU20_9CHLR</name>
<evidence type="ECO:0000313" key="5">
    <source>
        <dbReference type="EMBL" id="WFG38165.1"/>
    </source>
</evidence>
<dbReference type="PROSITE" id="PS51257">
    <property type="entry name" value="PROKAR_LIPOPROTEIN"/>
    <property type="match status" value="1"/>
</dbReference>
<feature type="region of interest" description="Disordered" evidence="1">
    <location>
        <begin position="216"/>
        <end position="268"/>
    </location>
</feature>
<evidence type="ECO:0000256" key="2">
    <source>
        <dbReference type="SAM" id="Phobius"/>
    </source>
</evidence>
<protein>
    <submittedName>
        <fullName evidence="5">DUF4382 domain-containing protein</fullName>
    </submittedName>
</protein>
<accession>A0AAJ6CU20</accession>
<keyword evidence="2" id="KW-0812">Transmembrane</keyword>
<evidence type="ECO:0000313" key="6">
    <source>
        <dbReference type="Proteomes" id="UP001219901"/>
    </source>
</evidence>
<keyword evidence="2" id="KW-0472">Membrane</keyword>
<sequence>MPMWHERYLENQVSSNKPFILVMMLGLIALVIAGCSGGGDEEPTSEPNPTAQPGSTSAPLATTKPAGDAGESGTGTLEVRVTDAPDPSITAVYVTTDNIEVSIAGEGWVSVIDEEITFELLALEGVEAVLGTAELPTGKYTQVRLDVPSVEVEKDGEIVIAEVPSDTIKLVGTFELAEDEKTFISLDFEVDESLVERGRQGFLFKPVIKLAVGEPGEEGSPAVALTGKPTGQPTPKPVPTNVAPPKPTQVPATATAVPPTATPEPTATPTAVPDAIGAFFLHIAEPESGEAIVTTDTFDVVGRTSVDALVSVNDEFPEVGIDGVFTSTVTLDEGPNVVEVVASTASGDESSIVLLIIYEPAA</sequence>
<reference evidence="5" key="2">
    <citation type="journal article" date="2023" name="Nat. Commun.">
        <title>Cultivation of marine bacteria of the SAR202 clade.</title>
        <authorList>
            <person name="Lim Y."/>
            <person name="Seo J.H."/>
            <person name="Giovannoni S.J."/>
            <person name="Kang I."/>
            <person name="Cho J.C."/>
        </authorList>
    </citation>
    <scope>NUCLEOTIDE SEQUENCE</scope>
    <source>
        <strain evidence="5">JH1073</strain>
    </source>
</reference>
<dbReference type="EMBL" id="CP046147">
    <property type="protein sequence ID" value="WFG38165.1"/>
    <property type="molecule type" value="Genomic_DNA"/>
</dbReference>
<feature type="region of interest" description="Disordered" evidence="1">
    <location>
        <begin position="38"/>
        <end position="81"/>
    </location>
</feature>
<evidence type="ECO:0000256" key="1">
    <source>
        <dbReference type="SAM" id="MobiDB-lite"/>
    </source>
</evidence>
<feature type="compositionally biased region" description="Polar residues" evidence="1">
    <location>
        <begin position="45"/>
        <end position="60"/>
    </location>
</feature>
<evidence type="ECO:0000313" key="4">
    <source>
        <dbReference type="EMBL" id="MDG0866741.1"/>
    </source>
</evidence>
<dbReference type="AlphaFoldDB" id="A0AAJ6CU20"/>
<gene>
    <name evidence="4" type="ORF">GKO46_06590</name>
    <name evidence="5" type="ORF">GKO48_00595</name>
</gene>
<dbReference type="InterPro" id="IPR025491">
    <property type="entry name" value="DUF4382"/>
</dbReference>
<dbReference type="Proteomes" id="UP001219901">
    <property type="component" value="Chromosome"/>
</dbReference>
<dbReference type="Pfam" id="PF14321">
    <property type="entry name" value="DUF4382"/>
    <property type="match status" value="1"/>
</dbReference>
<organism evidence="5 6">
    <name type="scientific">Candidatus Lucifugimonas marina</name>
    <dbReference type="NCBI Taxonomy" id="3038979"/>
    <lineage>
        <taxon>Bacteria</taxon>
        <taxon>Bacillati</taxon>
        <taxon>Chloroflexota</taxon>
        <taxon>Dehalococcoidia</taxon>
        <taxon>SAR202 cluster</taxon>
        <taxon>Candidatus Lucifugimonadales</taxon>
        <taxon>Candidatus Lucifugimonadaceae</taxon>
        <taxon>Candidatus Lucifugimonas</taxon>
    </lineage>
</organism>
<dbReference type="Pfam" id="PF09136">
    <property type="entry name" value="Glucodextran_B"/>
    <property type="match status" value="1"/>
</dbReference>
<feature type="compositionally biased region" description="Low complexity" evidence="1">
    <location>
        <begin position="249"/>
        <end position="268"/>
    </location>
</feature>
<feature type="domain" description="DUF4382" evidence="3">
    <location>
        <begin position="74"/>
        <end position="206"/>
    </location>
</feature>
<reference evidence="6" key="3">
    <citation type="submission" date="2023-06" db="EMBL/GenBank/DDBJ databases">
        <title>Pangenomics reveal diversification of enzyme families and niche specialization in globally abundant SAR202 bacteria.</title>
        <authorList>
            <person name="Saw J.H.W."/>
        </authorList>
    </citation>
    <scope>NUCLEOTIDE SEQUENCE [LARGE SCALE GENOMIC DNA]</scope>
    <source>
        <strain evidence="6">JH1073</strain>
    </source>
</reference>